<organism evidence="2 3">
    <name type="scientific">Agrilutibacter solisilvae</name>
    <dbReference type="NCBI Taxonomy" id="2763317"/>
    <lineage>
        <taxon>Bacteria</taxon>
        <taxon>Pseudomonadati</taxon>
        <taxon>Pseudomonadota</taxon>
        <taxon>Gammaproteobacteria</taxon>
        <taxon>Lysobacterales</taxon>
        <taxon>Lysobacteraceae</taxon>
        <taxon>Agrilutibacter</taxon>
    </lineage>
</organism>
<feature type="chain" id="PRO_5037869027" evidence="1">
    <location>
        <begin position="23"/>
        <end position="120"/>
    </location>
</feature>
<feature type="signal peptide" evidence="1">
    <location>
        <begin position="1"/>
        <end position="22"/>
    </location>
</feature>
<proteinExistence type="predicted"/>
<evidence type="ECO:0000313" key="2">
    <source>
        <dbReference type="EMBL" id="QSX78612.1"/>
    </source>
</evidence>
<keyword evidence="3" id="KW-1185">Reference proteome</keyword>
<evidence type="ECO:0000313" key="3">
    <source>
        <dbReference type="Proteomes" id="UP000639274"/>
    </source>
</evidence>
<dbReference type="KEGG" id="lsf:I8J32_001315"/>
<evidence type="ECO:0000256" key="1">
    <source>
        <dbReference type="SAM" id="SignalP"/>
    </source>
</evidence>
<reference evidence="2 3" key="1">
    <citation type="submission" date="2021-03" db="EMBL/GenBank/DDBJ databases">
        <title>Lysobacter sp. nov. isolated from soil of gangwondo yeongwol, south Korea.</title>
        <authorList>
            <person name="Kim K.R."/>
            <person name="Kim K.H."/>
            <person name="Jeon C.O."/>
        </authorList>
    </citation>
    <scope>NUCLEOTIDE SEQUENCE [LARGE SCALE GENOMIC DNA]</scope>
    <source>
        <strain evidence="2 3">R19</strain>
    </source>
</reference>
<accession>A0A974XZG5</accession>
<gene>
    <name evidence="2" type="ORF">I8J32_001315</name>
</gene>
<protein>
    <submittedName>
        <fullName evidence="2">Uncharacterized protein</fullName>
    </submittedName>
</protein>
<keyword evidence="1" id="KW-0732">Signal</keyword>
<name>A0A974XZG5_9GAMM</name>
<dbReference type="AlphaFoldDB" id="A0A974XZG5"/>
<dbReference type="Proteomes" id="UP000639274">
    <property type="component" value="Chromosome"/>
</dbReference>
<dbReference type="EMBL" id="CP071518">
    <property type="protein sequence ID" value="QSX78612.1"/>
    <property type="molecule type" value="Genomic_DNA"/>
</dbReference>
<dbReference type="RefSeq" id="WP_200614309.1">
    <property type="nucleotide sequence ID" value="NZ_CP071518.1"/>
</dbReference>
<sequence>MKTTHHVLALLLAAAWPGAAWASWTLDFGVGGYCIEMEVGDDAAPVVGRVRFFAPGDSTGIPLRPQDVRVDAFDVDRRQLHLEHKGSGAGAPAFDLRVDGESGVLEIDGQQLPAPFDWQM</sequence>